<evidence type="ECO:0000259" key="9">
    <source>
        <dbReference type="SMART" id="SM00790"/>
    </source>
</evidence>
<comment type="cofactor">
    <cofactor evidence="8">
        <name>tungstopterin</name>
        <dbReference type="ChEBI" id="CHEBI:30402"/>
    </cofactor>
</comment>
<dbReference type="GO" id="GO:0051539">
    <property type="term" value="F:4 iron, 4 sulfur cluster binding"/>
    <property type="evidence" value="ECO:0007669"/>
    <property type="project" value="UniProtKB-KW"/>
</dbReference>
<dbReference type="InterPro" id="IPR013983">
    <property type="entry name" value="Ald_Fedxn_OxRdtase_N"/>
</dbReference>
<comment type="similarity">
    <text evidence="2">Belongs to the AOR/FOR family.</text>
</comment>
<dbReference type="InterPro" id="IPR001203">
    <property type="entry name" value="OxRdtase_Ald_Fedxn_C"/>
</dbReference>
<dbReference type="Pfam" id="PF02730">
    <property type="entry name" value="AFOR_N"/>
    <property type="match status" value="1"/>
</dbReference>
<keyword evidence="6" id="KW-0408">Iron</keyword>
<comment type="cofactor">
    <cofactor evidence="1">
        <name>[4Fe-4S] cluster</name>
        <dbReference type="ChEBI" id="CHEBI:49883"/>
    </cofactor>
</comment>
<dbReference type="Gene3D" id="1.10.569.10">
    <property type="entry name" value="Aldehyde Ferredoxin Oxidoreductase Protein, subunit A, domain 2"/>
    <property type="match status" value="1"/>
</dbReference>
<comment type="caution">
    <text evidence="10">The sequence shown here is derived from an EMBL/GenBank/DDBJ whole genome shotgun (WGS) entry which is preliminary data.</text>
</comment>
<dbReference type="Gene3D" id="3.60.9.10">
    <property type="entry name" value="Aldehyde ferredoxin oxidoreductase, N-terminal domain"/>
    <property type="match status" value="1"/>
</dbReference>
<keyword evidence="3" id="KW-0004">4Fe-4S</keyword>
<dbReference type="Pfam" id="PF01314">
    <property type="entry name" value="AFOR_C"/>
    <property type="match status" value="1"/>
</dbReference>
<dbReference type="SMART" id="SM00790">
    <property type="entry name" value="AFOR_N"/>
    <property type="match status" value="1"/>
</dbReference>
<dbReference type="AlphaFoldDB" id="A0A7J3M5C4"/>
<organism evidence="10">
    <name type="scientific">Archaeoglobus fulgidus</name>
    <dbReference type="NCBI Taxonomy" id="2234"/>
    <lineage>
        <taxon>Archaea</taxon>
        <taxon>Methanobacteriati</taxon>
        <taxon>Methanobacteriota</taxon>
        <taxon>Archaeoglobi</taxon>
        <taxon>Archaeoglobales</taxon>
        <taxon>Archaeoglobaceae</taxon>
        <taxon>Archaeoglobus</taxon>
    </lineage>
</organism>
<dbReference type="SUPFAM" id="SSF48310">
    <property type="entry name" value="Aldehyde ferredoxin oxidoreductase, C-terminal domains"/>
    <property type="match status" value="1"/>
</dbReference>
<evidence type="ECO:0000256" key="3">
    <source>
        <dbReference type="ARBA" id="ARBA00022485"/>
    </source>
</evidence>
<dbReference type="InterPro" id="IPR036021">
    <property type="entry name" value="Tungsten_al_ferr_oxy-like_C"/>
</dbReference>
<reference evidence="10" key="1">
    <citation type="journal article" date="2020" name="mSystems">
        <title>Genome- and Community-Level Interaction Insights into Carbon Utilization and Element Cycling Functions of Hydrothermarchaeota in Hydrothermal Sediment.</title>
        <authorList>
            <person name="Zhou Z."/>
            <person name="Liu Y."/>
            <person name="Xu W."/>
            <person name="Pan J."/>
            <person name="Luo Z.H."/>
            <person name="Li M."/>
        </authorList>
    </citation>
    <scope>NUCLEOTIDE SEQUENCE [LARGE SCALE GENOMIC DNA]</scope>
    <source>
        <strain evidence="10">SpSt-587</strain>
    </source>
</reference>
<dbReference type="GO" id="GO:0046872">
    <property type="term" value="F:metal ion binding"/>
    <property type="evidence" value="ECO:0007669"/>
    <property type="project" value="UniProtKB-KW"/>
</dbReference>
<protein>
    <submittedName>
        <fullName evidence="10">Aldehyde ferredoxin oxidoreductase</fullName>
    </submittedName>
</protein>
<sequence>MGYMGKVLKVNLSEGSVKEEKTNIEIAKKYLGGKGYAVRLLYDYLLEYEKLGISAKDIDPFGEENVLIFATGPATGVMGFPESGRYHVMALKSPLTGSIASANSGGKFGPFMKFAGYDIIIIEGKSPDPVYIEATENGTEIKCAKKLWGLNVFDTTKALEKGGSVACIGPAGENLVYFASIMNEEHRAAGRTGVGAVMGSKKLKAIVVRGNKKPEVAKPDEFKQISKEMLEKVKNNPITGTGLPKYGTALLVNVINNAGGLPYKNWQKAYNEKADEISGERLAEKYLRKRIACWGCSIGCGRATEVKEGPFMVLNTEGPEYESVWALGNDTAVMNLEAVIKANHLCDELGLDTISMGSTIACAMELYEKGYVKAEDLQGMDLSFGNAAALVDAIWRTAYKAGFGKFLALGSKRLAETFGAPELSMTVKGLEMPAYDPRAIKGIGLNYATANRGGCHVSGYSVGSEIAGMPKKTDPLVYDGKAQLVKTLQDFTCVVNSAVNCLFTTFALGAEDYAKLLSAVTGWEMTAESLLRIGERIYNLERVIMNKFGFDAKDDVLPKRLITEPLPDGVAKGHVVDAKSFEKMREEYYKLRGWVNGVPTKEKLKELEIP</sequence>
<dbReference type="GO" id="GO:0016625">
    <property type="term" value="F:oxidoreductase activity, acting on the aldehyde or oxo group of donors, iron-sulfur protein as acceptor"/>
    <property type="evidence" value="ECO:0007669"/>
    <property type="project" value="InterPro"/>
</dbReference>
<evidence type="ECO:0000256" key="7">
    <source>
        <dbReference type="ARBA" id="ARBA00023014"/>
    </source>
</evidence>
<dbReference type="EMBL" id="DSYZ01000146">
    <property type="protein sequence ID" value="HGT83620.1"/>
    <property type="molecule type" value="Genomic_DNA"/>
</dbReference>
<dbReference type="PANTHER" id="PTHR30038:SF0">
    <property type="entry name" value="TUNGSTEN-CONTAINING ALDEHYDE FERREDOXIN OXIDOREDUCTASE"/>
    <property type="match status" value="1"/>
</dbReference>
<accession>A0A7J3M5C4</accession>
<dbReference type="InterPro" id="IPR051919">
    <property type="entry name" value="W-dependent_AOR"/>
</dbReference>
<dbReference type="PANTHER" id="PTHR30038">
    <property type="entry name" value="ALDEHYDE FERREDOXIN OXIDOREDUCTASE"/>
    <property type="match status" value="1"/>
</dbReference>
<dbReference type="InterPro" id="IPR013984">
    <property type="entry name" value="Ald_Fedxn_OxRdtase_dom2"/>
</dbReference>
<dbReference type="SUPFAM" id="SSF56228">
    <property type="entry name" value="Aldehyde ferredoxin oxidoreductase, N-terminal domain"/>
    <property type="match status" value="1"/>
</dbReference>
<evidence type="ECO:0000256" key="6">
    <source>
        <dbReference type="ARBA" id="ARBA00023004"/>
    </source>
</evidence>
<feature type="domain" description="Aldehyde ferredoxin oxidoreductase N-terminal" evidence="9">
    <location>
        <begin position="3"/>
        <end position="212"/>
    </location>
</feature>
<keyword evidence="4" id="KW-0479">Metal-binding</keyword>
<evidence type="ECO:0000313" key="10">
    <source>
        <dbReference type="EMBL" id="HGT83620.1"/>
    </source>
</evidence>
<evidence type="ECO:0000256" key="2">
    <source>
        <dbReference type="ARBA" id="ARBA00011032"/>
    </source>
</evidence>
<gene>
    <name evidence="10" type="ORF">ENT52_07855</name>
</gene>
<evidence type="ECO:0000256" key="8">
    <source>
        <dbReference type="ARBA" id="ARBA00049934"/>
    </source>
</evidence>
<evidence type="ECO:0000256" key="5">
    <source>
        <dbReference type="ARBA" id="ARBA00023002"/>
    </source>
</evidence>
<evidence type="ECO:0000256" key="4">
    <source>
        <dbReference type="ARBA" id="ARBA00022723"/>
    </source>
</evidence>
<dbReference type="InterPro" id="IPR036503">
    <property type="entry name" value="Ald_Fedxn_OxRdtase_N_sf"/>
</dbReference>
<proteinExistence type="inferred from homology"/>
<dbReference type="GO" id="GO:0009055">
    <property type="term" value="F:electron transfer activity"/>
    <property type="evidence" value="ECO:0007669"/>
    <property type="project" value="InterPro"/>
</dbReference>
<dbReference type="Gene3D" id="1.10.599.10">
    <property type="entry name" value="Aldehyde Ferredoxin Oxidoreductase Protein, subunit A, domain 3"/>
    <property type="match status" value="1"/>
</dbReference>
<name>A0A7J3M5C4_ARCFL</name>
<keyword evidence="7" id="KW-0411">Iron-sulfur</keyword>
<evidence type="ECO:0000256" key="1">
    <source>
        <dbReference type="ARBA" id="ARBA00001966"/>
    </source>
</evidence>
<dbReference type="InterPro" id="IPR013985">
    <property type="entry name" value="Ald_Fedxn_OxRdtase_dom3"/>
</dbReference>
<keyword evidence="5" id="KW-0560">Oxidoreductase</keyword>